<accession>A0A0L7RK55</accession>
<gene>
    <name evidence="1" type="ORF">WH47_01759</name>
</gene>
<organism evidence="1 2">
    <name type="scientific">Habropoda laboriosa</name>
    <dbReference type="NCBI Taxonomy" id="597456"/>
    <lineage>
        <taxon>Eukaryota</taxon>
        <taxon>Metazoa</taxon>
        <taxon>Ecdysozoa</taxon>
        <taxon>Arthropoda</taxon>
        <taxon>Hexapoda</taxon>
        <taxon>Insecta</taxon>
        <taxon>Pterygota</taxon>
        <taxon>Neoptera</taxon>
        <taxon>Endopterygota</taxon>
        <taxon>Hymenoptera</taxon>
        <taxon>Apocrita</taxon>
        <taxon>Aculeata</taxon>
        <taxon>Apoidea</taxon>
        <taxon>Anthophila</taxon>
        <taxon>Apidae</taxon>
        <taxon>Habropoda</taxon>
    </lineage>
</organism>
<reference evidence="1 2" key="1">
    <citation type="submission" date="2015-07" db="EMBL/GenBank/DDBJ databases">
        <title>The genome of Habropoda laboriosa.</title>
        <authorList>
            <person name="Pan H."/>
            <person name="Kapheim K."/>
        </authorList>
    </citation>
    <scope>NUCLEOTIDE SEQUENCE [LARGE SCALE GENOMIC DNA]</scope>
    <source>
        <strain evidence="1">0110345459</strain>
    </source>
</reference>
<dbReference type="EMBL" id="KQ414579">
    <property type="protein sequence ID" value="KOC71116.1"/>
    <property type="molecule type" value="Genomic_DNA"/>
</dbReference>
<dbReference type="Proteomes" id="UP000053825">
    <property type="component" value="Unassembled WGS sequence"/>
</dbReference>
<name>A0A0L7RK55_9HYME</name>
<dbReference type="AlphaFoldDB" id="A0A0L7RK55"/>
<evidence type="ECO:0000313" key="1">
    <source>
        <dbReference type="EMBL" id="KOC71116.1"/>
    </source>
</evidence>
<sequence length="120" mass="14199">MRRQRLVLYTMHCVRDTYATKHRLLCASVMRSVYVDGFFSRSVQQSLHQLRRLAFCFVCRRLRQRKLDVITNACRDDNMTMTLHGQTSHPLFQLVTALKRIASEFHRVRVSDATHHGHWA</sequence>
<evidence type="ECO:0000313" key="2">
    <source>
        <dbReference type="Proteomes" id="UP000053825"/>
    </source>
</evidence>
<keyword evidence="2" id="KW-1185">Reference proteome</keyword>
<protein>
    <submittedName>
        <fullName evidence="1">Uncharacterized protein</fullName>
    </submittedName>
</protein>
<proteinExistence type="predicted"/>